<evidence type="ECO:0000313" key="5">
    <source>
        <dbReference type="Proteomes" id="UP001152797"/>
    </source>
</evidence>
<dbReference type="EMBL" id="CAMXCT010000659">
    <property type="protein sequence ID" value="CAI3981771.1"/>
    <property type="molecule type" value="Genomic_DNA"/>
</dbReference>
<comment type="caution">
    <text evidence="3">The sequence shown here is derived from an EMBL/GenBank/DDBJ whole genome shotgun (WGS) entry which is preliminary data.</text>
</comment>
<gene>
    <name evidence="3" type="ORF">C1SCF055_LOCUS9531</name>
</gene>
<feature type="transmembrane region" description="Helical" evidence="2">
    <location>
        <begin position="20"/>
        <end position="42"/>
    </location>
</feature>
<keyword evidence="2" id="KW-0472">Membrane</keyword>
<protein>
    <submittedName>
        <fullName evidence="3">Uncharacterized protein</fullName>
    </submittedName>
</protein>
<feature type="transmembrane region" description="Helical" evidence="2">
    <location>
        <begin position="140"/>
        <end position="161"/>
    </location>
</feature>
<keyword evidence="2" id="KW-1133">Transmembrane helix</keyword>
<dbReference type="EMBL" id="CAMXCT020000659">
    <property type="protein sequence ID" value="CAL1135146.1"/>
    <property type="molecule type" value="Genomic_DNA"/>
</dbReference>
<keyword evidence="2" id="KW-0812">Transmembrane</keyword>
<name>A0A9P1FMW8_9DINO</name>
<evidence type="ECO:0000256" key="2">
    <source>
        <dbReference type="SAM" id="Phobius"/>
    </source>
</evidence>
<dbReference type="OrthoDB" id="416784at2759"/>
<dbReference type="EMBL" id="CAMXCT030000659">
    <property type="protein sequence ID" value="CAL4769083.1"/>
    <property type="molecule type" value="Genomic_DNA"/>
</dbReference>
<keyword evidence="5" id="KW-1185">Reference proteome</keyword>
<dbReference type="Proteomes" id="UP001152797">
    <property type="component" value="Unassembled WGS sequence"/>
</dbReference>
<feature type="transmembrane region" description="Helical" evidence="2">
    <location>
        <begin position="168"/>
        <end position="190"/>
    </location>
</feature>
<feature type="compositionally biased region" description="Basic and acidic residues" evidence="1">
    <location>
        <begin position="672"/>
        <end position="684"/>
    </location>
</feature>
<sequence length="1542" mass="171979">MQLVKTLLATNTNTAFDSMTSWLLVIQVLSAITVFGIIWFYCKILSACNHVYSHLKTTRHLVELSGGTAKSQAAFRTAQKAILTESWGLRLVFMATVLVGRPLAFFVKAENPLRFLAQSTLLLCNTAGAWILSNAHGVSNLQGCVITFLMAILVGLVLAGIKISGWELALGILCTALAAALLGLLSGGYFKEGELEAKLIGLCSVDSDCKESMEAEWRKKVTDLSRRGITAQGLLDFYKKLGSSLMPHYDASKHTTNDVVRQAIIPATREQRCAYALMAGGGPVKPDRMVTHSWQNKFRDLVAAVIADAVHENSFDLVARVLDSDVSVLETMLENLGTGSTAYWICAFSVNQHAGICGGNPNGDRDSVTGKVHETCSCNLPKMFNATPPLSDGRSIGCEMNKFDDMMALLAAGNPKFAQIVAVDQAFGLFTRAWCVAELVQADETHLKQHVKMHSRPLLVMKKESLQNLKVENMEASRPEDVDYILSRIPNKNVFNQKLQKLIFDKAGLLSTWFQLDAARQMEEVGNLLKWSLADDGRGEIWQFWSKWGKAGRAKVVGGADHGGVLVRSGFELSSELAETRLSTGAVVKEMENRDGRICYELIRGEGPRSGWVSSKLRGKDLLVPQSRPRAAGKFSQLLSQKVEEAVETTCSETVESPEESESGSSTPVQVERVEAGKEPTEDEKEAFHKYMEKFGECRDGSNPGYSRKAFPWYSGKLPQGEKVSEESLQAALSYKPREKRLNKPNLTEVDSEGEEIPLCTKCSMPVGEFAYQGREGKHTCVHTECMAQVLTKEAQRDEEVRNEREQQKKILNRREYDIGWRMDSVPENLPLAERMGCKASPQGLCCLVLDEASKTVKVQATLEPSAAVNLEYLLLALKVRKTASREPLFSLDPVDPQNLESSPQQKVYEPKWLAGTSAGDVMFQADYFLKELALGEYPMPVVGMSSVFDFSEMTGKENQWAGREWFVVKKAEVRLAEDNTLIPHVKMGVEAREQVLTKNGLEDAPVTLPHHPLKKFAEAFTRHFDLIAERKSVIFHLRELAKASVMAKYLVDSKARLDPKWYTLAEEIVKNIQPEAHPEIPQLWNMRGNSRIKLKNGRLIDMVTGGQSSLQAIYGGVEFGLDRFELAQRHALQGQPGMQLGQSGRPMFMPQRFQLGQREMPQGVDLNLDKFSLSTEERFAGRLPPCSGGVGSLEARTSLGKAFLNSLRQRSWPGVKPDDQSLLVNIFTVPQCDRTEEGDAFIPPDPNMAYIQKLRNTVGEEKSIRERRKTRFADKSFVMANPGSDFPRSWTSRFQVELEGRVSYTVPTKFGLVKLDVEDSFKRSLLQEVVPNAVPEFHQVTEDGVHFRIYKLGSLEVRTIQEPEAEEQVHQVFSSRGASWEAQATKAEAVLHKEKLSRCKMYIESCEHEACNHYYMVLETEEKSIVVTERLANGTLSWAQDPQNLEDRNSLAKLLFTADCKEGMVFGDVVKHFEALPQETGLDFRKRYAKALYKFLSGRQLRGKWGGSARRYAAPTPKRGLGMSMNFQASSFARNAGIRGL</sequence>
<reference evidence="4" key="2">
    <citation type="submission" date="2024-04" db="EMBL/GenBank/DDBJ databases">
        <authorList>
            <person name="Chen Y."/>
            <person name="Shah S."/>
            <person name="Dougan E. K."/>
            <person name="Thang M."/>
            <person name="Chan C."/>
        </authorList>
    </citation>
    <scope>NUCLEOTIDE SEQUENCE [LARGE SCALE GENOMIC DNA]</scope>
</reference>
<evidence type="ECO:0000313" key="3">
    <source>
        <dbReference type="EMBL" id="CAI3981771.1"/>
    </source>
</evidence>
<feature type="region of interest" description="Disordered" evidence="1">
    <location>
        <begin position="652"/>
        <end position="684"/>
    </location>
</feature>
<organism evidence="3">
    <name type="scientific">Cladocopium goreaui</name>
    <dbReference type="NCBI Taxonomy" id="2562237"/>
    <lineage>
        <taxon>Eukaryota</taxon>
        <taxon>Sar</taxon>
        <taxon>Alveolata</taxon>
        <taxon>Dinophyceae</taxon>
        <taxon>Suessiales</taxon>
        <taxon>Symbiodiniaceae</taxon>
        <taxon>Cladocopium</taxon>
    </lineage>
</organism>
<feature type="transmembrane region" description="Helical" evidence="2">
    <location>
        <begin position="87"/>
        <end position="107"/>
    </location>
</feature>
<reference evidence="3" key="1">
    <citation type="submission" date="2022-10" db="EMBL/GenBank/DDBJ databases">
        <authorList>
            <person name="Chen Y."/>
            <person name="Dougan E. K."/>
            <person name="Chan C."/>
            <person name="Rhodes N."/>
            <person name="Thang M."/>
        </authorList>
    </citation>
    <scope>NUCLEOTIDE SEQUENCE</scope>
</reference>
<evidence type="ECO:0000256" key="1">
    <source>
        <dbReference type="SAM" id="MobiDB-lite"/>
    </source>
</evidence>
<accession>A0A9P1FMW8</accession>
<evidence type="ECO:0000313" key="4">
    <source>
        <dbReference type="EMBL" id="CAL1135146.1"/>
    </source>
</evidence>
<proteinExistence type="predicted"/>